<accession>A0A6A5USE8</accession>
<proteinExistence type="predicted"/>
<dbReference type="PANTHER" id="PTHR24148">
    <property type="entry name" value="ANKYRIN REPEAT DOMAIN-CONTAINING PROTEIN 39 HOMOLOG-RELATED"/>
    <property type="match status" value="1"/>
</dbReference>
<dbReference type="InterPro" id="IPR010730">
    <property type="entry name" value="HET"/>
</dbReference>
<dbReference type="Pfam" id="PF06985">
    <property type="entry name" value="HET"/>
    <property type="match status" value="1"/>
</dbReference>
<dbReference type="Proteomes" id="UP000800036">
    <property type="component" value="Unassembled WGS sequence"/>
</dbReference>
<dbReference type="AlphaFoldDB" id="A0A6A5USE8"/>
<dbReference type="InterPro" id="IPR052895">
    <property type="entry name" value="HetReg/Transcr_Mod"/>
</dbReference>
<feature type="domain" description="Heterokaryon incompatibility" evidence="1">
    <location>
        <begin position="18"/>
        <end position="168"/>
    </location>
</feature>
<protein>
    <recommendedName>
        <fullName evidence="1">Heterokaryon incompatibility domain-containing protein</fullName>
    </recommendedName>
</protein>
<evidence type="ECO:0000313" key="3">
    <source>
        <dbReference type="Proteomes" id="UP000800036"/>
    </source>
</evidence>
<organism evidence="2 3">
    <name type="scientific">Bimuria novae-zelandiae CBS 107.79</name>
    <dbReference type="NCBI Taxonomy" id="1447943"/>
    <lineage>
        <taxon>Eukaryota</taxon>
        <taxon>Fungi</taxon>
        <taxon>Dikarya</taxon>
        <taxon>Ascomycota</taxon>
        <taxon>Pezizomycotina</taxon>
        <taxon>Dothideomycetes</taxon>
        <taxon>Pleosporomycetidae</taxon>
        <taxon>Pleosporales</taxon>
        <taxon>Massarineae</taxon>
        <taxon>Didymosphaeriaceae</taxon>
        <taxon>Bimuria</taxon>
    </lineage>
</organism>
<gene>
    <name evidence="2" type="ORF">BU23DRAFT_573334</name>
</gene>
<dbReference type="EMBL" id="ML976734">
    <property type="protein sequence ID" value="KAF1967310.1"/>
    <property type="molecule type" value="Genomic_DNA"/>
</dbReference>
<sequence>MQGELRTFPVDSTATPWFNAISYAWGLPKFQNAIQVGESQIPIPDSLFSFLSMKLNEESWWWADSVCINQADDLEKAHQVPLMKDIFQSAGNTYVWLGEKSDDSDEALAFLNYMGKEFWRECEQCPSVRYPSWIQALASRDGEHRAKWDAVERLFQRPWWRRVWTVQEYIVSGSIEIWCGNNTISGPIFNKALSAIWACHRATGTFRYEAQWNRNRILEKYNIYWPNPSLTALLAYLGDHFSTDPRDRIYSLVGLVSDADILGSPNYDASVASLYTNFVKSFVDKHRSLDVICFATRFTDPEDTRSEEKLPSWVPNWSVPVTPLVVPLMVSQGAREHIGNLRPHWACKHSASYAASLEQKPEVSFSANLNEMKSHGIILDVLDGLSQVSSWATPTTNEQRKHDALTQPTSIHHLPTRRLLHRTAQRNVDIVESVMRCLVLDRKDHYMNHSAPPTRFISELRSLVDEATRGKAQKFTHFKTWFQANRFFKVNGSDLDTLFKGTFSPRIPSAHELPEPSYRSDISERQTFASRFHDTAVKMAMRFAVTEHGLLVMTPNRSKKGDVISILYGCSVPVVLRKYDKTDQYQFIGECYVDGYMNGEALSGDPNFEQHTFSLV</sequence>
<keyword evidence="3" id="KW-1185">Reference proteome</keyword>
<name>A0A6A5USE8_9PLEO</name>
<evidence type="ECO:0000313" key="2">
    <source>
        <dbReference type="EMBL" id="KAF1967310.1"/>
    </source>
</evidence>
<dbReference type="OrthoDB" id="2504919at2759"/>
<dbReference type="Pfam" id="PF26639">
    <property type="entry name" value="Het-6_barrel"/>
    <property type="match status" value="1"/>
</dbReference>
<reference evidence="2" key="1">
    <citation type="journal article" date="2020" name="Stud. Mycol.">
        <title>101 Dothideomycetes genomes: a test case for predicting lifestyles and emergence of pathogens.</title>
        <authorList>
            <person name="Haridas S."/>
            <person name="Albert R."/>
            <person name="Binder M."/>
            <person name="Bloem J."/>
            <person name="Labutti K."/>
            <person name="Salamov A."/>
            <person name="Andreopoulos B."/>
            <person name="Baker S."/>
            <person name="Barry K."/>
            <person name="Bills G."/>
            <person name="Bluhm B."/>
            <person name="Cannon C."/>
            <person name="Castanera R."/>
            <person name="Culley D."/>
            <person name="Daum C."/>
            <person name="Ezra D."/>
            <person name="Gonzalez J."/>
            <person name="Henrissat B."/>
            <person name="Kuo A."/>
            <person name="Liang C."/>
            <person name="Lipzen A."/>
            <person name="Lutzoni F."/>
            <person name="Magnuson J."/>
            <person name="Mondo S."/>
            <person name="Nolan M."/>
            <person name="Ohm R."/>
            <person name="Pangilinan J."/>
            <person name="Park H.-J."/>
            <person name="Ramirez L."/>
            <person name="Alfaro M."/>
            <person name="Sun H."/>
            <person name="Tritt A."/>
            <person name="Yoshinaga Y."/>
            <person name="Zwiers L.-H."/>
            <person name="Turgeon B."/>
            <person name="Goodwin S."/>
            <person name="Spatafora J."/>
            <person name="Crous P."/>
            <person name="Grigoriev I."/>
        </authorList>
    </citation>
    <scope>NUCLEOTIDE SEQUENCE</scope>
    <source>
        <strain evidence="2">CBS 107.79</strain>
    </source>
</reference>
<evidence type="ECO:0000259" key="1">
    <source>
        <dbReference type="Pfam" id="PF06985"/>
    </source>
</evidence>
<dbReference type="PANTHER" id="PTHR24148:SF77">
    <property type="entry name" value="HETEROKARYON INCOMPATIBILITY DOMAIN-CONTAINING PROTEIN"/>
    <property type="match status" value="1"/>
</dbReference>